<feature type="transmembrane region" description="Helical" evidence="3">
    <location>
        <begin position="21"/>
        <end position="47"/>
    </location>
</feature>
<dbReference type="Gene3D" id="1.20.120.1760">
    <property type="match status" value="1"/>
</dbReference>
<dbReference type="GO" id="GO:0016780">
    <property type="term" value="F:phosphotransferase activity, for other substituted phosphate groups"/>
    <property type="evidence" value="ECO:0007669"/>
    <property type="project" value="InterPro"/>
</dbReference>
<organism evidence="4 5">
    <name type="scientific">Bauldia litoralis</name>
    <dbReference type="NCBI Taxonomy" id="665467"/>
    <lineage>
        <taxon>Bacteria</taxon>
        <taxon>Pseudomonadati</taxon>
        <taxon>Pseudomonadota</taxon>
        <taxon>Alphaproteobacteria</taxon>
        <taxon>Hyphomicrobiales</taxon>
        <taxon>Kaistiaceae</taxon>
        <taxon>Bauldia</taxon>
    </lineage>
</organism>
<dbReference type="GO" id="GO:0016020">
    <property type="term" value="C:membrane"/>
    <property type="evidence" value="ECO:0007669"/>
    <property type="project" value="InterPro"/>
</dbReference>
<feature type="transmembrane region" description="Helical" evidence="3">
    <location>
        <begin position="83"/>
        <end position="102"/>
    </location>
</feature>
<name>A0A1G6DZ14_9HYPH</name>
<dbReference type="OrthoDB" id="9790577at2"/>
<keyword evidence="3" id="KW-1133">Transmembrane helix</keyword>
<evidence type="ECO:0000256" key="1">
    <source>
        <dbReference type="ARBA" id="ARBA00022679"/>
    </source>
</evidence>
<dbReference type="Proteomes" id="UP000199071">
    <property type="component" value="Unassembled WGS sequence"/>
</dbReference>
<protein>
    <submittedName>
        <fullName evidence="4">Phosphatidylglycerophosphate synthase</fullName>
    </submittedName>
</protein>
<comment type="similarity">
    <text evidence="2">Belongs to the CDP-alcohol phosphatidyltransferase class-I family.</text>
</comment>
<evidence type="ECO:0000313" key="5">
    <source>
        <dbReference type="Proteomes" id="UP000199071"/>
    </source>
</evidence>
<evidence type="ECO:0000256" key="2">
    <source>
        <dbReference type="RuleBase" id="RU003750"/>
    </source>
</evidence>
<dbReference type="RefSeq" id="WP_090879083.1">
    <property type="nucleotide sequence ID" value="NZ_FMXQ01000009.1"/>
</dbReference>
<dbReference type="STRING" id="665467.SAMN02982931_03913"/>
<proteinExistence type="inferred from homology"/>
<dbReference type="InterPro" id="IPR043130">
    <property type="entry name" value="CDP-OH_PTrfase_TM_dom"/>
</dbReference>
<sequence length="199" mass="21219">MIDNTLRRLFKAPVDRAGVWLAARGVTAMQLTVVGFAFGIGGCVALTQEAYGLALACLVLNRLADLVDGAVARATTVTDFGGFADIVADFLIYSGYVLAFAIGRPENAIPAAVLIYTFLGTGSTFLAAAIIAAKRGVTREPPSRKSFFYNTALAEGTESTIFLALICIFPDYFAVMAYVFAAIGWVSVIGHFLWAHQFA</sequence>
<feature type="transmembrane region" description="Helical" evidence="3">
    <location>
        <begin position="172"/>
        <end position="194"/>
    </location>
</feature>
<keyword evidence="3" id="KW-0812">Transmembrane</keyword>
<feature type="transmembrane region" description="Helical" evidence="3">
    <location>
        <begin position="108"/>
        <end position="134"/>
    </location>
</feature>
<keyword evidence="3" id="KW-0472">Membrane</keyword>
<dbReference type="InterPro" id="IPR000462">
    <property type="entry name" value="CDP-OH_P_trans"/>
</dbReference>
<feature type="transmembrane region" description="Helical" evidence="3">
    <location>
        <begin position="146"/>
        <end position="166"/>
    </location>
</feature>
<dbReference type="Pfam" id="PF01066">
    <property type="entry name" value="CDP-OH_P_transf"/>
    <property type="match status" value="1"/>
</dbReference>
<evidence type="ECO:0000313" key="4">
    <source>
        <dbReference type="EMBL" id="SDB50371.1"/>
    </source>
</evidence>
<gene>
    <name evidence="4" type="ORF">SAMN02982931_03913</name>
</gene>
<evidence type="ECO:0000256" key="3">
    <source>
        <dbReference type="SAM" id="Phobius"/>
    </source>
</evidence>
<dbReference type="InterPro" id="IPR048254">
    <property type="entry name" value="CDP_ALCOHOL_P_TRANSF_CS"/>
</dbReference>
<keyword evidence="5" id="KW-1185">Reference proteome</keyword>
<dbReference type="AlphaFoldDB" id="A0A1G6DZ14"/>
<dbReference type="EMBL" id="FMXQ01000009">
    <property type="protein sequence ID" value="SDB50371.1"/>
    <property type="molecule type" value="Genomic_DNA"/>
</dbReference>
<reference evidence="4 5" key="1">
    <citation type="submission" date="2016-10" db="EMBL/GenBank/DDBJ databases">
        <authorList>
            <person name="de Groot N.N."/>
        </authorList>
    </citation>
    <scope>NUCLEOTIDE SEQUENCE [LARGE SCALE GENOMIC DNA]</scope>
    <source>
        <strain evidence="4 5">ATCC 35022</strain>
    </source>
</reference>
<dbReference type="PROSITE" id="PS00379">
    <property type="entry name" value="CDP_ALCOHOL_P_TRANSF"/>
    <property type="match status" value="1"/>
</dbReference>
<accession>A0A1G6DZ14</accession>
<keyword evidence="1 2" id="KW-0808">Transferase</keyword>
<dbReference type="GO" id="GO:0008654">
    <property type="term" value="P:phospholipid biosynthetic process"/>
    <property type="evidence" value="ECO:0007669"/>
    <property type="project" value="InterPro"/>
</dbReference>